<accession>A0A1M5GW89</accession>
<comment type="function">
    <text evidence="1 6">Required for the transposition of the insertion element.</text>
</comment>
<dbReference type="Pfam" id="PF00872">
    <property type="entry name" value="Transposase_mut"/>
    <property type="match status" value="1"/>
</dbReference>
<organism evidence="7 8">
    <name type="scientific">Flavisolibacter ginsengisoli DSM 18119</name>
    <dbReference type="NCBI Taxonomy" id="1121884"/>
    <lineage>
        <taxon>Bacteria</taxon>
        <taxon>Pseudomonadati</taxon>
        <taxon>Bacteroidota</taxon>
        <taxon>Chitinophagia</taxon>
        <taxon>Chitinophagales</taxon>
        <taxon>Chitinophagaceae</taxon>
        <taxon>Flavisolibacter</taxon>
    </lineage>
</organism>
<dbReference type="RefSeq" id="WP_072837326.1">
    <property type="nucleotide sequence ID" value="NZ_FQUU01000052.1"/>
</dbReference>
<sequence length="406" mass="46905">MEVSEQLKLLLKEQVKRQSSAGGISDLLQQVFKEAIQEMLQAEMDNHVGYEKHAPDACEYPNSRNGTSSKTLKTKLGNITIEVPRDRESSFEPQVVPKRKRVMEEIEDHVLLLYSHGMSTRDIESAIKDIYGVEVSEAHISHITDRIIEHIDQWKKRPLEKVYLVVWMDAIVFKVKQDGKVQNKAMQIAVGLNNRGYKEVLGMWLCGSESAAFWVNVLSDIKRRGVEDILISSTDNLRGFTEAISTIYPRARTQICVVHQLRNSLKFVMWKDKKAVVAELKKIYNASDEATALHYLDSFESIWSKKYPFIAKSWRTNWQNLSTFYEFPGCIRKIIYTTNIIENINRIIRKYTKTKCSLPNDQAVEKVVYLALMQIAKKWSQPQDDWATMLVNFIDIFGQDRCDVES</sequence>
<comment type="similarity">
    <text evidence="2 6">Belongs to the transposase mutator family.</text>
</comment>
<dbReference type="GO" id="GO:0003677">
    <property type="term" value="F:DNA binding"/>
    <property type="evidence" value="ECO:0007669"/>
    <property type="project" value="UniProtKB-UniRule"/>
</dbReference>
<dbReference type="GO" id="GO:0006313">
    <property type="term" value="P:DNA transposition"/>
    <property type="evidence" value="ECO:0007669"/>
    <property type="project" value="UniProtKB-UniRule"/>
</dbReference>
<keyword evidence="4 6" id="KW-0238">DNA-binding</keyword>
<dbReference type="GO" id="GO:0004803">
    <property type="term" value="F:transposase activity"/>
    <property type="evidence" value="ECO:0007669"/>
    <property type="project" value="UniProtKB-UniRule"/>
</dbReference>
<gene>
    <name evidence="7" type="ORF">SAMN02745131_04235</name>
</gene>
<dbReference type="PANTHER" id="PTHR33217">
    <property type="entry name" value="TRANSPOSASE FOR INSERTION SEQUENCE ELEMENT IS1081"/>
    <property type="match status" value="1"/>
</dbReference>
<keyword evidence="5 6" id="KW-0233">DNA recombination</keyword>
<evidence type="ECO:0000256" key="4">
    <source>
        <dbReference type="ARBA" id="ARBA00023125"/>
    </source>
</evidence>
<dbReference type="PANTHER" id="PTHR33217:SF8">
    <property type="entry name" value="MUTATOR FAMILY TRANSPOSASE"/>
    <property type="match status" value="1"/>
</dbReference>
<keyword evidence="8" id="KW-1185">Reference proteome</keyword>
<dbReference type="InterPro" id="IPR001207">
    <property type="entry name" value="Transposase_mutator"/>
</dbReference>
<evidence type="ECO:0000256" key="2">
    <source>
        <dbReference type="ARBA" id="ARBA00010961"/>
    </source>
</evidence>
<reference evidence="7 8" key="1">
    <citation type="submission" date="2016-11" db="EMBL/GenBank/DDBJ databases">
        <authorList>
            <person name="Jaros S."/>
            <person name="Januszkiewicz K."/>
            <person name="Wedrychowicz H."/>
        </authorList>
    </citation>
    <scope>NUCLEOTIDE SEQUENCE [LARGE SCALE GENOMIC DNA]</scope>
    <source>
        <strain evidence="7 8">DSM 18119</strain>
    </source>
</reference>
<evidence type="ECO:0000256" key="1">
    <source>
        <dbReference type="ARBA" id="ARBA00002190"/>
    </source>
</evidence>
<dbReference type="Proteomes" id="UP000184048">
    <property type="component" value="Unassembled WGS sequence"/>
</dbReference>
<evidence type="ECO:0000256" key="5">
    <source>
        <dbReference type="ARBA" id="ARBA00023172"/>
    </source>
</evidence>
<dbReference type="EMBL" id="FQUU01000052">
    <property type="protein sequence ID" value="SHG07958.1"/>
    <property type="molecule type" value="Genomic_DNA"/>
</dbReference>
<protein>
    <recommendedName>
        <fullName evidence="6">Mutator family transposase</fullName>
    </recommendedName>
</protein>
<proteinExistence type="inferred from homology"/>
<evidence type="ECO:0000313" key="8">
    <source>
        <dbReference type="Proteomes" id="UP000184048"/>
    </source>
</evidence>
<evidence type="ECO:0000256" key="6">
    <source>
        <dbReference type="RuleBase" id="RU365089"/>
    </source>
</evidence>
<dbReference type="NCBIfam" id="NF033543">
    <property type="entry name" value="transpos_IS256"/>
    <property type="match status" value="1"/>
</dbReference>
<dbReference type="STRING" id="1121884.SAMN02745131_04235"/>
<evidence type="ECO:0000256" key="3">
    <source>
        <dbReference type="ARBA" id="ARBA00022578"/>
    </source>
</evidence>
<evidence type="ECO:0000313" key="7">
    <source>
        <dbReference type="EMBL" id="SHG07958.1"/>
    </source>
</evidence>
<keyword evidence="3 6" id="KW-0815">Transposition</keyword>
<name>A0A1M5GW89_9BACT</name>
<keyword evidence="6" id="KW-0814">Transposable element</keyword>
<dbReference type="AlphaFoldDB" id="A0A1M5GW89"/>